<organism evidence="1 2">
    <name type="scientific">Vibrio marisflavi CECT 7928</name>
    <dbReference type="NCBI Taxonomy" id="634439"/>
    <lineage>
        <taxon>Bacteria</taxon>
        <taxon>Pseudomonadati</taxon>
        <taxon>Pseudomonadota</taxon>
        <taxon>Gammaproteobacteria</taxon>
        <taxon>Vibrionales</taxon>
        <taxon>Vibrionaceae</taxon>
        <taxon>Vibrio</taxon>
    </lineage>
</organism>
<gene>
    <name evidence="1" type="ORF">VMF7928_02343</name>
</gene>
<keyword evidence="2" id="KW-1185">Reference proteome</keyword>
<dbReference type="Proteomes" id="UP000838748">
    <property type="component" value="Unassembled WGS sequence"/>
</dbReference>
<accession>A0ABM9A498</accession>
<evidence type="ECO:0000313" key="1">
    <source>
        <dbReference type="EMBL" id="CAH0539666.1"/>
    </source>
</evidence>
<evidence type="ECO:0000313" key="2">
    <source>
        <dbReference type="Proteomes" id="UP000838748"/>
    </source>
</evidence>
<dbReference type="EMBL" id="CAKLDM010000002">
    <property type="protein sequence ID" value="CAH0539666.1"/>
    <property type="molecule type" value="Genomic_DNA"/>
</dbReference>
<proteinExistence type="predicted"/>
<reference evidence="1" key="1">
    <citation type="submission" date="2021-11" db="EMBL/GenBank/DDBJ databases">
        <authorList>
            <person name="Rodrigo-Torres L."/>
            <person name="Arahal R. D."/>
            <person name="Lucena T."/>
        </authorList>
    </citation>
    <scope>NUCLEOTIDE SEQUENCE</scope>
    <source>
        <strain evidence="1">CECT 7928</strain>
    </source>
</reference>
<protein>
    <submittedName>
        <fullName evidence="1">Uncharacterized protein</fullName>
    </submittedName>
</protein>
<comment type="caution">
    <text evidence="1">The sequence shown here is derived from an EMBL/GenBank/DDBJ whole genome shotgun (WGS) entry which is preliminary data.</text>
</comment>
<name>A0ABM9A498_9VIBR</name>
<sequence length="45" mass="5388">MEFILSNTMPNVNSKLNLDVRNIEQEMTGIRLILFTTFKQKRFQK</sequence>